<dbReference type="GO" id="GO:0006565">
    <property type="term" value="P:L-serine catabolic process"/>
    <property type="evidence" value="ECO:0007669"/>
    <property type="project" value="TreeGrafter"/>
</dbReference>
<evidence type="ECO:0000256" key="5">
    <source>
        <dbReference type="ARBA" id="ARBA00023239"/>
    </source>
</evidence>
<dbReference type="SUPFAM" id="SSF53686">
    <property type="entry name" value="Tryptophan synthase beta subunit-like PLP-dependent enzymes"/>
    <property type="match status" value="1"/>
</dbReference>
<feature type="compositionally biased region" description="Low complexity" evidence="7">
    <location>
        <begin position="419"/>
        <end position="433"/>
    </location>
</feature>
<evidence type="ECO:0000256" key="1">
    <source>
        <dbReference type="ARBA" id="ARBA00001933"/>
    </source>
</evidence>
<feature type="compositionally biased region" description="Polar residues" evidence="7">
    <location>
        <begin position="473"/>
        <end position="483"/>
    </location>
</feature>
<feature type="compositionally biased region" description="Polar residues" evidence="7">
    <location>
        <begin position="443"/>
        <end position="462"/>
    </location>
</feature>
<reference evidence="9 10" key="1">
    <citation type="journal article" date="2016" name="Mol. Biol. Evol.">
        <title>Genome-Wide Survey of Gut Fungi (Harpellales) Reveals the First Horizontally Transferred Ubiquitin Gene from a Mosquito Host.</title>
        <authorList>
            <person name="Wang Y."/>
            <person name="White M.M."/>
            <person name="Kvist S."/>
            <person name="Moncalvo J.M."/>
        </authorList>
    </citation>
    <scope>NUCLEOTIDE SEQUENCE [LARGE SCALE GENOMIC DNA]</scope>
    <source>
        <strain evidence="9 10">ALG-7-W6</strain>
    </source>
</reference>
<evidence type="ECO:0000313" key="9">
    <source>
        <dbReference type="EMBL" id="OLY83121.1"/>
    </source>
</evidence>
<evidence type="ECO:0000259" key="8">
    <source>
        <dbReference type="Pfam" id="PF00291"/>
    </source>
</evidence>
<keyword evidence="4" id="KW-0663">Pyridoxal phosphate</keyword>
<keyword evidence="5" id="KW-0456">Lyase</keyword>
<keyword evidence="10" id="KW-1185">Reference proteome</keyword>
<comment type="catalytic activity">
    <reaction evidence="6">
        <text>L-serine = pyruvate + NH4(+)</text>
        <dbReference type="Rhea" id="RHEA:19169"/>
        <dbReference type="ChEBI" id="CHEBI:15361"/>
        <dbReference type="ChEBI" id="CHEBI:28938"/>
        <dbReference type="ChEBI" id="CHEBI:33384"/>
        <dbReference type="EC" id="4.3.1.17"/>
    </reaction>
</comment>
<evidence type="ECO:0000256" key="3">
    <source>
        <dbReference type="ARBA" id="ARBA00012093"/>
    </source>
</evidence>
<dbReference type="InterPro" id="IPR050147">
    <property type="entry name" value="Ser/Thr_Dehydratase"/>
</dbReference>
<dbReference type="Pfam" id="PF00291">
    <property type="entry name" value="PALP"/>
    <property type="match status" value="1"/>
</dbReference>
<dbReference type="PANTHER" id="PTHR48078">
    <property type="entry name" value="THREONINE DEHYDRATASE, MITOCHONDRIAL-RELATED"/>
    <property type="match status" value="1"/>
</dbReference>
<dbReference type="STRING" id="133383.A0A1R0H1V5"/>
<feature type="region of interest" description="Disordered" evidence="7">
    <location>
        <begin position="344"/>
        <end position="489"/>
    </location>
</feature>
<dbReference type="OrthoDB" id="7773036at2759"/>
<dbReference type="GO" id="GO:0003941">
    <property type="term" value="F:L-serine ammonia-lyase activity"/>
    <property type="evidence" value="ECO:0007669"/>
    <property type="project" value="UniProtKB-EC"/>
</dbReference>
<feature type="region of interest" description="Disordered" evidence="7">
    <location>
        <begin position="584"/>
        <end position="610"/>
    </location>
</feature>
<organism evidence="9 10">
    <name type="scientific">Smittium mucronatum</name>
    <dbReference type="NCBI Taxonomy" id="133383"/>
    <lineage>
        <taxon>Eukaryota</taxon>
        <taxon>Fungi</taxon>
        <taxon>Fungi incertae sedis</taxon>
        <taxon>Zoopagomycota</taxon>
        <taxon>Kickxellomycotina</taxon>
        <taxon>Harpellomycetes</taxon>
        <taxon>Harpellales</taxon>
        <taxon>Legeriomycetaceae</taxon>
        <taxon>Smittium</taxon>
    </lineage>
</organism>
<comment type="similarity">
    <text evidence="2">Belongs to the serine/threonine dehydratase family.</text>
</comment>
<feature type="compositionally biased region" description="Polar residues" evidence="7">
    <location>
        <begin position="584"/>
        <end position="603"/>
    </location>
</feature>
<dbReference type="GO" id="GO:0004794">
    <property type="term" value="F:threonine deaminase activity"/>
    <property type="evidence" value="ECO:0007669"/>
    <property type="project" value="TreeGrafter"/>
</dbReference>
<evidence type="ECO:0000256" key="7">
    <source>
        <dbReference type="SAM" id="MobiDB-lite"/>
    </source>
</evidence>
<evidence type="ECO:0000256" key="4">
    <source>
        <dbReference type="ARBA" id="ARBA00022898"/>
    </source>
</evidence>
<name>A0A1R0H1V5_9FUNG</name>
<protein>
    <recommendedName>
        <fullName evidence="3">L-serine ammonia-lyase</fullName>
        <ecNumber evidence="3">4.3.1.17</ecNumber>
    </recommendedName>
</protein>
<dbReference type="GO" id="GO:0006567">
    <property type="term" value="P:L-threonine catabolic process"/>
    <property type="evidence" value="ECO:0007669"/>
    <property type="project" value="TreeGrafter"/>
</dbReference>
<evidence type="ECO:0000313" key="10">
    <source>
        <dbReference type="Proteomes" id="UP000187455"/>
    </source>
</evidence>
<dbReference type="GO" id="GO:0009097">
    <property type="term" value="P:isoleucine biosynthetic process"/>
    <property type="evidence" value="ECO:0007669"/>
    <property type="project" value="TreeGrafter"/>
</dbReference>
<gene>
    <name evidence="9" type="ORF">AYI68_g2749</name>
</gene>
<dbReference type="AlphaFoldDB" id="A0A1R0H1V5"/>
<comment type="cofactor">
    <cofactor evidence="1">
        <name>pyridoxal 5'-phosphate</name>
        <dbReference type="ChEBI" id="CHEBI:597326"/>
    </cofactor>
</comment>
<dbReference type="InterPro" id="IPR001926">
    <property type="entry name" value="TrpB-like_PALP"/>
</dbReference>
<dbReference type="EC" id="4.3.1.17" evidence="3"/>
<dbReference type="EMBL" id="LSSL01001059">
    <property type="protein sequence ID" value="OLY83121.1"/>
    <property type="molecule type" value="Genomic_DNA"/>
</dbReference>
<sequence>MQPTQSFRLRGAVEVCLDAVYNKKAKHLVSLGLTNESLAVAYISRRLSIPSTIFIPKIPSKTALLVKKKILLEKATIVEFGDTISETKLALHNFCRQLEGTKYISKTDIHQDVAGNAIIIKEAQSQLSSPPNAIIVSCCRDTTKNNSLKPQNHENNNYILRNLSLLSGVLEGLDAASKWSNDTPIIGVETFNSPVLNKTLGSPSASKLSSQPQIHDSALSPKNNFAQLVRSHIVIPISVTEQLAAQSAIQFTQDHQFLVTTGTALPFSLLYNNIIKEIIPTLKKDSTILVVIDGNSLVSYDPPNTPLSKSQLNAPVMVCSGDNLLIRMANKDYYESGKSIRKSDRIASASSSSKNLNNPLTLVKSKRKRVPTDGSNKFSVNKKRLESDPGFTAAKSIKIAPKDHSTIDSSLQQPNPHPSKMSISSRSHSMQNSFARPPPGPAANSSIIPTSRKLTTRSSSVSGFKKLKPPPANSGSIKQSPKNSIKLEKGLSRSSPLVSANNQIISTAFTETLNAQDPTLTNNLEGLGTITMNDWSDELFGLVQNPDFFDSDQTSDIFQNNMAGFLSEPSFFQENNQLMELLQHQSQDSGQNDSHVGSENIQRVSDGEDRRSDSIYQLVISEGSSMSQIDNLATVQRNPNTKNSQTNHSISYLESECTS</sequence>
<dbReference type="Gene3D" id="3.40.50.1100">
    <property type="match status" value="3"/>
</dbReference>
<feature type="domain" description="Tryptophan synthase beta chain-like PALP" evidence="8">
    <location>
        <begin position="1"/>
        <end position="138"/>
    </location>
</feature>
<accession>A0A1R0H1V5</accession>
<dbReference type="PANTHER" id="PTHR48078:SF2">
    <property type="entry name" value="CATABOLIC L-SERINE_THREONINE DEHYDRATASE"/>
    <property type="match status" value="1"/>
</dbReference>
<comment type="caution">
    <text evidence="9">The sequence shown here is derived from an EMBL/GenBank/DDBJ whole genome shotgun (WGS) entry which is preliminary data.</text>
</comment>
<dbReference type="Proteomes" id="UP000187455">
    <property type="component" value="Unassembled WGS sequence"/>
</dbReference>
<evidence type="ECO:0000256" key="2">
    <source>
        <dbReference type="ARBA" id="ARBA00010869"/>
    </source>
</evidence>
<proteinExistence type="inferred from homology"/>
<feature type="region of interest" description="Disordered" evidence="7">
    <location>
        <begin position="636"/>
        <end position="659"/>
    </location>
</feature>
<evidence type="ECO:0000256" key="6">
    <source>
        <dbReference type="ARBA" id="ARBA00049406"/>
    </source>
</evidence>
<dbReference type="InterPro" id="IPR036052">
    <property type="entry name" value="TrpB-like_PALP_sf"/>
</dbReference>